<dbReference type="EMBL" id="AZGN01000052">
    <property type="protein sequence ID" value="KRM31680.1"/>
    <property type="molecule type" value="Genomic_DNA"/>
</dbReference>
<evidence type="ECO:0000313" key="1">
    <source>
        <dbReference type="EMBL" id="KRM31680.1"/>
    </source>
</evidence>
<proteinExistence type="predicted"/>
<dbReference type="RefSeq" id="WP_338108170.1">
    <property type="nucleotide sequence ID" value="NZ_AZGN01000052.1"/>
</dbReference>
<gene>
    <name evidence="1" type="ORF">FC44_GL000375</name>
</gene>
<reference evidence="1 2" key="1">
    <citation type="journal article" date="2015" name="Genome Announc.">
        <title>Expanding the biotechnology potential of lactobacilli through comparative genomics of 213 strains and associated genera.</title>
        <authorList>
            <person name="Sun Z."/>
            <person name="Harris H.M."/>
            <person name="McCann A."/>
            <person name="Guo C."/>
            <person name="Argimon S."/>
            <person name="Zhang W."/>
            <person name="Yang X."/>
            <person name="Jeffery I.B."/>
            <person name="Cooney J.C."/>
            <person name="Kagawa T.F."/>
            <person name="Liu W."/>
            <person name="Song Y."/>
            <person name="Salvetti E."/>
            <person name="Wrobel A."/>
            <person name="Rasinkangas P."/>
            <person name="Parkhill J."/>
            <person name="Rea M.C."/>
            <person name="O'Sullivan O."/>
            <person name="Ritari J."/>
            <person name="Douillard F.P."/>
            <person name="Paul Ross R."/>
            <person name="Yang R."/>
            <person name="Briner A.E."/>
            <person name="Felis G.E."/>
            <person name="de Vos W.M."/>
            <person name="Barrangou R."/>
            <person name="Klaenhammer T.R."/>
            <person name="Caufield P.W."/>
            <person name="Cui Y."/>
            <person name="Zhang H."/>
            <person name="O'Toole P.W."/>
        </authorList>
    </citation>
    <scope>NUCLEOTIDE SEQUENCE [LARGE SCALE GENOMIC DNA]</scope>
    <source>
        <strain evidence="1 2">DSM 6629</strain>
    </source>
</reference>
<evidence type="ECO:0000313" key="2">
    <source>
        <dbReference type="Proteomes" id="UP000051735"/>
    </source>
</evidence>
<dbReference type="Pfam" id="PF24727">
    <property type="entry name" value="DUF7679"/>
    <property type="match status" value="1"/>
</dbReference>
<organism evidence="1 2">
    <name type="scientific">Lactobacillus intestinalis DSM 6629</name>
    <dbReference type="NCBI Taxonomy" id="1423761"/>
    <lineage>
        <taxon>Bacteria</taxon>
        <taxon>Bacillati</taxon>
        <taxon>Bacillota</taxon>
        <taxon>Bacilli</taxon>
        <taxon>Lactobacillales</taxon>
        <taxon>Lactobacillaceae</taxon>
        <taxon>Lactobacillus</taxon>
    </lineage>
</organism>
<dbReference type="InterPro" id="IPR056096">
    <property type="entry name" value="DUF7679"/>
</dbReference>
<sequence length="168" mass="20939">MMKKKKEYIWCLIEFPDGRKEWYCVSKLLRQALFLEKKINRYWKNTLIGCYINVSTTEYSHDHQTRLTVGRVEKIKILSYRSHDWHWTRNQFVTPNHLMDFDSAYNYLKHDYSWYNKFAIWVALRYWHNLLLQNKIKLMKKNLHRKMWKLHKFIEYKNIVTKSIDNKK</sequence>
<protein>
    <submittedName>
        <fullName evidence="1">Uncharacterized protein</fullName>
    </submittedName>
</protein>
<name>A0ABR5PQ58_9LACO</name>
<dbReference type="GeneID" id="75117661"/>
<accession>A0ABR5PQ58</accession>
<comment type="caution">
    <text evidence="1">The sequence shown here is derived from an EMBL/GenBank/DDBJ whole genome shotgun (WGS) entry which is preliminary data.</text>
</comment>
<keyword evidence="2" id="KW-1185">Reference proteome</keyword>
<dbReference type="Proteomes" id="UP000051735">
    <property type="component" value="Unassembled WGS sequence"/>
</dbReference>